<feature type="compositionally biased region" description="Low complexity" evidence="1">
    <location>
        <begin position="111"/>
        <end position="126"/>
    </location>
</feature>
<feature type="compositionally biased region" description="Acidic residues" evidence="1">
    <location>
        <begin position="195"/>
        <end position="207"/>
    </location>
</feature>
<dbReference type="EMBL" id="JAUEPS010000040">
    <property type="protein sequence ID" value="KAK0448988.1"/>
    <property type="molecule type" value="Genomic_DNA"/>
</dbReference>
<protein>
    <submittedName>
        <fullName evidence="2">Uncharacterized protein</fullName>
    </submittedName>
</protein>
<organism evidence="2 3">
    <name type="scientific">Armillaria tabescens</name>
    <name type="common">Ringless honey mushroom</name>
    <name type="synonym">Agaricus tabescens</name>
    <dbReference type="NCBI Taxonomy" id="1929756"/>
    <lineage>
        <taxon>Eukaryota</taxon>
        <taxon>Fungi</taxon>
        <taxon>Dikarya</taxon>
        <taxon>Basidiomycota</taxon>
        <taxon>Agaricomycotina</taxon>
        <taxon>Agaricomycetes</taxon>
        <taxon>Agaricomycetidae</taxon>
        <taxon>Agaricales</taxon>
        <taxon>Marasmiineae</taxon>
        <taxon>Physalacriaceae</taxon>
        <taxon>Desarmillaria</taxon>
    </lineage>
</organism>
<feature type="compositionally biased region" description="Basic and acidic residues" evidence="1">
    <location>
        <begin position="250"/>
        <end position="261"/>
    </location>
</feature>
<accession>A0AA39JUF2</accession>
<dbReference type="Proteomes" id="UP001175211">
    <property type="component" value="Unassembled WGS sequence"/>
</dbReference>
<dbReference type="AlphaFoldDB" id="A0AA39JUF2"/>
<gene>
    <name evidence="2" type="ORF">EV420DRAFT_1483397</name>
</gene>
<evidence type="ECO:0000313" key="3">
    <source>
        <dbReference type="Proteomes" id="UP001175211"/>
    </source>
</evidence>
<feature type="compositionally biased region" description="Basic and acidic residues" evidence="1">
    <location>
        <begin position="152"/>
        <end position="163"/>
    </location>
</feature>
<feature type="region of interest" description="Disordered" evidence="1">
    <location>
        <begin position="73"/>
        <end position="261"/>
    </location>
</feature>
<evidence type="ECO:0000256" key="1">
    <source>
        <dbReference type="SAM" id="MobiDB-lite"/>
    </source>
</evidence>
<feature type="compositionally biased region" description="Gly residues" evidence="1">
    <location>
        <begin position="136"/>
        <end position="151"/>
    </location>
</feature>
<feature type="compositionally biased region" description="Basic and acidic residues" evidence="1">
    <location>
        <begin position="88"/>
        <end position="97"/>
    </location>
</feature>
<feature type="compositionally biased region" description="Acidic residues" evidence="1">
    <location>
        <begin position="164"/>
        <end position="179"/>
    </location>
</feature>
<evidence type="ECO:0000313" key="2">
    <source>
        <dbReference type="EMBL" id="KAK0448988.1"/>
    </source>
</evidence>
<keyword evidence="3" id="KW-1185">Reference proteome</keyword>
<name>A0AA39JUF2_ARMTA</name>
<comment type="caution">
    <text evidence="2">The sequence shown here is derived from an EMBL/GenBank/DDBJ whole genome shotgun (WGS) entry which is preliminary data.</text>
</comment>
<proteinExistence type="predicted"/>
<dbReference type="RefSeq" id="XP_060326703.1">
    <property type="nucleotide sequence ID" value="XM_060469976.1"/>
</dbReference>
<dbReference type="GeneID" id="85353524"/>
<reference evidence="2" key="1">
    <citation type="submission" date="2023-06" db="EMBL/GenBank/DDBJ databases">
        <authorList>
            <consortium name="Lawrence Berkeley National Laboratory"/>
            <person name="Ahrendt S."/>
            <person name="Sahu N."/>
            <person name="Indic B."/>
            <person name="Wong-Bajracharya J."/>
            <person name="Merenyi Z."/>
            <person name="Ke H.-M."/>
            <person name="Monk M."/>
            <person name="Kocsube S."/>
            <person name="Drula E."/>
            <person name="Lipzen A."/>
            <person name="Balint B."/>
            <person name="Henrissat B."/>
            <person name="Andreopoulos B."/>
            <person name="Martin F.M."/>
            <person name="Harder C.B."/>
            <person name="Rigling D."/>
            <person name="Ford K.L."/>
            <person name="Foster G.D."/>
            <person name="Pangilinan J."/>
            <person name="Papanicolaou A."/>
            <person name="Barry K."/>
            <person name="LaButti K."/>
            <person name="Viragh M."/>
            <person name="Koriabine M."/>
            <person name="Yan M."/>
            <person name="Riley R."/>
            <person name="Champramary S."/>
            <person name="Plett K.L."/>
            <person name="Tsai I.J."/>
            <person name="Slot J."/>
            <person name="Sipos G."/>
            <person name="Plett J."/>
            <person name="Nagy L.G."/>
            <person name="Grigoriev I.V."/>
        </authorList>
    </citation>
    <scope>NUCLEOTIDE SEQUENCE</scope>
    <source>
        <strain evidence="2">CCBAS 213</strain>
    </source>
</reference>
<sequence>MAMPDSLSKGNIIDLADYLKGCAVTLFLPQSKPNLLEKPRPLKHLSEDIVAESCWRGACSTWATSLASSIVQGNDQVKKTDEEGETDEHDRGTDIVDHVSASGGDSNTKDSGASQSAGMGSSSSKGCNEAQKNGDVSGGGAEGSAGAGGSGEDGRKQNDKVVGEDDIPGLENSDGDDDKDNNALDANPEAAGHEEVEEVVAEVEEAVAVEQKKRKVGENNGGEGQNKCRKKSEPKPQEVEPVLCHSGRSSQKDKNTAPKEE</sequence>